<proteinExistence type="predicted"/>
<gene>
    <name evidence="2" type="ORF">NQ317_002969</name>
</gene>
<evidence type="ECO:0000313" key="2">
    <source>
        <dbReference type="EMBL" id="KAJ8974369.1"/>
    </source>
</evidence>
<sequence length="410" mass="46645">MPKTFLKPICVSHVDPVLGFYGIFLERYWVSHKYKNRFHCDVMAYDPSFEIERKIGLPYAGGVSVSQILAHREKLALNQHSLNKDAIGTPPQSCKQMNPKVWPQSGISNTQIMSNRLQGYPDSPQNHQLVRCHDQAGNRVMAGSPVVVGDGSMMVQQSNTPSNISHPQIQQNQQIVSNNPNAVNIQSQQIIGPNGQIINVHPINANQNQTVNHIPHPNSGGVILQGQNVVQAQQQPQQHRIFINGQPEPSGPGRPNIQMIPVSISNQQGIMNQQRQDAQQRVQQVQQQPQQLHFYNSPFPPVQQYDQIKNVRPFNPAMNGFRPQNNNQIVPASLQAQHQQQKMQWHHRMQHNINQQQQQPQPSQQVQINQPGPQPVQGNIYERVPPLHQHTPSSVWQEEIKRKRSNWVKW</sequence>
<accession>A0ABQ9J8Z4</accession>
<organism evidence="2 3">
    <name type="scientific">Molorchus minor</name>
    <dbReference type="NCBI Taxonomy" id="1323400"/>
    <lineage>
        <taxon>Eukaryota</taxon>
        <taxon>Metazoa</taxon>
        <taxon>Ecdysozoa</taxon>
        <taxon>Arthropoda</taxon>
        <taxon>Hexapoda</taxon>
        <taxon>Insecta</taxon>
        <taxon>Pterygota</taxon>
        <taxon>Neoptera</taxon>
        <taxon>Endopterygota</taxon>
        <taxon>Coleoptera</taxon>
        <taxon>Polyphaga</taxon>
        <taxon>Cucujiformia</taxon>
        <taxon>Chrysomeloidea</taxon>
        <taxon>Cerambycidae</taxon>
        <taxon>Lamiinae</taxon>
        <taxon>Monochamini</taxon>
        <taxon>Molorchus</taxon>
    </lineage>
</organism>
<protein>
    <submittedName>
        <fullName evidence="2">Uncharacterized protein</fullName>
    </submittedName>
</protein>
<dbReference type="EMBL" id="JAPWTJ010001009">
    <property type="protein sequence ID" value="KAJ8974369.1"/>
    <property type="molecule type" value="Genomic_DNA"/>
</dbReference>
<reference evidence="2" key="1">
    <citation type="journal article" date="2023" name="Insect Mol. Biol.">
        <title>Genome sequencing provides insights into the evolution of gene families encoding plant cell wall-degrading enzymes in longhorned beetles.</title>
        <authorList>
            <person name="Shin N.R."/>
            <person name="Okamura Y."/>
            <person name="Kirsch R."/>
            <person name="Pauchet Y."/>
        </authorList>
    </citation>
    <scope>NUCLEOTIDE SEQUENCE</scope>
    <source>
        <strain evidence="2">MMC_N1</strain>
    </source>
</reference>
<feature type="compositionally biased region" description="Low complexity" evidence="1">
    <location>
        <begin position="351"/>
        <end position="371"/>
    </location>
</feature>
<evidence type="ECO:0000313" key="3">
    <source>
        <dbReference type="Proteomes" id="UP001162164"/>
    </source>
</evidence>
<name>A0ABQ9J8Z4_9CUCU</name>
<comment type="caution">
    <text evidence="2">The sequence shown here is derived from an EMBL/GenBank/DDBJ whole genome shotgun (WGS) entry which is preliminary data.</text>
</comment>
<evidence type="ECO:0000256" key="1">
    <source>
        <dbReference type="SAM" id="MobiDB-lite"/>
    </source>
</evidence>
<dbReference type="Proteomes" id="UP001162164">
    <property type="component" value="Unassembled WGS sequence"/>
</dbReference>
<keyword evidence="3" id="KW-1185">Reference proteome</keyword>
<feature type="region of interest" description="Disordered" evidence="1">
    <location>
        <begin position="335"/>
        <end position="380"/>
    </location>
</feature>